<evidence type="ECO:0000313" key="4">
    <source>
        <dbReference type="Proteomes" id="UP000002219"/>
    </source>
</evidence>
<dbReference type="GO" id="GO:0042602">
    <property type="term" value="F:riboflavin reductase (NADPH) activity"/>
    <property type="evidence" value="ECO:0007669"/>
    <property type="project" value="TreeGrafter"/>
</dbReference>
<dbReference type="PANTHER" id="PTHR30466">
    <property type="entry name" value="FLAVIN REDUCTASE"/>
    <property type="match status" value="1"/>
</dbReference>
<dbReference type="InterPro" id="IPR050268">
    <property type="entry name" value="NADH-dep_flavin_reductase"/>
</dbReference>
<evidence type="ECO:0000256" key="1">
    <source>
        <dbReference type="ARBA" id="ARBA00023002"/>
    </source>
</evidence>
<dbReference type="GeneID" id="91487855"/>
<dbReference type="eggNOG" id="COG1853">
    <property type="taxonomic scope" value="Bacteria"/>
</dbReference>
<keyword evidence="4" id="KW-1185">Reference proteome</keyword>
<proteinExistence type="predicted"/>
<dbReference type="OrthoDB" id="9792858at2"/>
<evidence type="ECO:0000313" key="3">
    <source>
        <dbReference type="EMBL" id="ADH70322.1"/>
    </source>
</evidence>
<evidence type="ECO:0000259" key="2">
    <source>
        <dbReference type="SMART" id="SM00903"/>
    </source>
</evidence>
<name>D7B814_NOCDD</name>
<dbReference type="GO" id="GO:0010181">
    <property type="term" value="F:FMN binding"/>
    <property type="evidence" value="ECO:0007669"/>
    <property type="project" value="InterPro"/>
</dbReference>
<dbReference type="SMART" id="SM00903">
    <property type="entry name" value="Flavin_Reduct"/>
    <property type="match status" value="1"/>
</dbReference>
<dbReference type="PANTHER" id="PTHR30466:SF1">
    <property type="entry name" value="FMN REDUCTASE (NADH) RUTF"/>
    <property type="match status" value="1"/>
</dbReference>
<dbReference type="InterPro" id="IPR002563">
    <property type="entry name" value="Flavin_Rdtase-like_dom"/>
</dbReference>
<dbReference type="RefSeq" id="WP_013155929.1">
    <property type="nucleotide sequence ID" value="NC_014211.1"/>
</dbReference>
<dbReference type="KEGG" id="nda:Ndas_4939"/>
<reference evidence="3 4" key="1">
    <citation type="journal article" date="2010" name="Stand. Genomic Sci.">
        <title>Complete genome sequence of Nocardiopsis dassonvillei type strain (IMRU 509).</title>
        <authorList>
            <person name="Sun H."/>
            <person name="Lapidus A."/>
            <person name="Nolan M."/>
            <person name="Lucas S."/>
            <person name="Del Rio T.G."/>
            <person name="Tice H."/>
            <person name="Cheng J.F."/>
            <person name="Tapia R."/>
            <person name="Han C."/>
            <person name="Goodwin L."/>
            <person name="Pitluck S."/>
            <person name="Pagani I."/>
            <person name="Ivanova N."/>
            <person name="Mavromatis K."/>
            <person name="Mikhailova N."/>
            <person name="Pati A."/>
            <person name="Chen A."/>
            <person name="Palaniappan K."/>
            <person name="Land M."/>
            <person name="Hauser L."/>
            <person name="Chang Y.J."/>
            <person name="Jeffries C.D."/>
            <person name="Djao O.D."/>
            <person name="Rohde M."/>
            <person name="Sikorski J."/>
            <person name="Goker M."/>
            <person name="Woyke T."/>
            <person name="Bristow J."/>
            <person name="Eisen J.A."/>
            <person name="Markowitz V."/>
            <person name="Hugenholtz P."/>
            <person name="Kyrpides N.C."/>
            <person name="Klenk H.P."/>
        </authorList>
    </citation>
    <scope>NUCLEOTIDE SEQUENCE [LARGE SCALE GENOMIC DNA]</scope>
    <source>
        <strain evidence="4">ATCC 23218 / DSM 43111 / CIP 107115 / JCM 7437 / KCTC 9190 / NBRC 14626 / NCTC 10488 / NRRL B-5397 / IMRU 509</strain>
        <plasmid evidence="4">Chromosome 2</plasmid>
    </source>
</reference>
<feature type="domain" description="Flavin reductase like" evidence="2">
    <location>
        <begin position="23"/>
        <end position="168"/>
    </location>
</feature>
<sequence length="178" mass="18946">MSTAQSASPPHPSSEAARFRATLRHHPAGVVVITAGVDGRPVGLTATSFTSVSLDPPLVAFYVAETSSTWTTLHLAGAFAVHLLAEDQTDLAARFARSGADRFAPPTSWRPGPEEVPLLDGVSASLVCRRFDTRLIGDHWLVVGEVTHTLVLDDLRPPLLYHRGAFGGFVPLHGPNPA</sequence>
<dbReference type="Pfam" id="PF01613">
    <property type="entry name" value="Flavin_Reduct"/>
    <property type="match status" value="1"/>
</dbReference>
<dbReference type="Proteomes" id="UP000002219">
    <property type="component" value="Chromosome 2"/>
</dbReference>
<dbReference type="HOGENOM" id="CLU_059021_1_1_11"/>
<dbReference type="STRING" id="446468.Ndas_4939"/>
<protein>
    <submittedName>
        <fullName evidence="3">Flavin reductase domain protein FMN-binding protein</fullName>
    </submittedName>
</protein>
<dbReference type="AlphaFoldDB" id="D7B814"/>
<organism evidence="3 4">
    <name type="scientific">Nocardiopsis dassonvillei (strain ATCC 23218 / DSM 43111 / CIP 107115 / JCM 7437 / KCTC 9190 / NBRC 14626 / NCTC 10488 / NRRL B-5397 / IMRU 509)</name>
    <name type="common">Actinomadura dassonvillei</name>
    <dbReference type="NCBI Taxonomy" id="446468"/>
    <lineage>
        <taxon>Bacteria</taxon>
        <taxon>Bacillati</taxon>
        <taxon>Actinomycetota</taxon>
        <taxon>Actinomycetes</taxon>
        <taxon>Streptosporangiales</taxon>
        <taxon>Nocardiopsidaceae</taxon>
        <taxon>Nocardiopsis</taxon>
    </lineage>
</organism>
<keyword evidence="1" id="KW-0560">Oxidoreductase</keyword>
<dbReference type="GO" id="GO:0006208">
    <property type="term" value="P:pyrimidine nucleobase catabolic process"/>
    <property type="evidence" value="ECO:0007669"/>
    <property type="project" value="TreeGrafter"/>
</dbReference>
<dbReference type="SUPFAM" id="SSF50475">
    <property type="entry name" value="FMN-binding split barrel"/>
    <property type="match status" value="1"/>
</dbReference>
<dbReference type="Gene3D" id="2.30.110.10">
    <property type="entry name" value="Electron Transport, Fmn-binding Protein, Chain A"/>
    <property type="match status" value="1"/>
</dbReference>
<accession>D7B814</accession>
<dbReference type="InterPro" id="IPR012349">
    <property type="entry name" value="Split_barrel_FMN-bd"/>
</dbReference>
<dbReference type="EMBL" id="CP002041">
    <property type="protein sequence ID" value="ADH70322.1"/>
    <property type="molecule type" value="Genomic_DNA"/>
</dbReference>
<gene>
    <name evidence="3" type="ordered locus">Ndas_4939</name>
</gene>
<geneLocation type="plasmid" evidence="4">
    <name>pNDAS01</name>
</geneLocation>